<dbReference type="EMBL" id="CP042908">
    <property type="protein sequence ID" value="QIB91791.1"/>
    <property type="molecule type" value="Genomic_DNA"/>
</dbReference>
<name>A0A6C0VKG1_METMZ</name>
<evidence type="ECO:0000313" key="2">
    <source>
        <dbReference type="EMBL" id="QIB91791.1"/>
    </source>
</evidence>
<keyword evidence="1" id="KW-0812">Transmembrane</keyword>
<feature type="transmembrane region" description="Helical" evidence="1">
    <location>
        <begin position="7"/>
        <end position="33"/>
    </location>
</feature>
<evidence type="ECO:0000256" key="1">
    <source>
        <dbReference type="SAM" id="Phobius"/>
    </source>
</evidence>
<dbReference type="GeneID" id="24852093"/>
<proteinExistence type="predicted"/>
<sequence>MSKIKTVFLSFIASEIFILAIEVTFGIPLNAFYYMGLNFTRPVDVSFQLLFNGDEQVDLAGSSLFMKGLISILLWFLTSPALLIAIVVYILAPEDESMIVPDPYAHIR</sequence>
<dbReference type="OrthoDB" id="137713at2157"/>
<organism evidence="2 3">
    <name type="scientific">Methanosarcina mazei</name>
    <name type="common">Methanosarcina frisia</name>
    <dbReference type="NCBI Taxonomy" id="2209"/>
    <lineage>
        <taxon>Archaea</taxon>
        <taxon>Methanobacteriati</taxon>
        <taxon>Methanobacteriota</taxon>
        <taxon>Stenosarchaea group</taxon>
        <taxon>Methanomicrobia</taxon>
        <taxon>Methanosarcinales</taxon>
        <taxon>Methanosarcinaceae</taxon>
        <taxon>Methanosarcina</taxon>
    </lineage>
</organism>
<dbReference type="AlphaFoldDB" id="A0A6C0VKG1"/>
<accession>A0A6C0VKG1</accession>
<keyword evidence="1" id="KW-0472">Membrane</keyword>
<reference evidence="2 3" key="1">
    <citation type="journal article" date="2020" name="Environ. Microbiol. Rep.">
        <title>Redox cycling of Fe(II) and Fe(III) in magnetite accelerates aceticlastic methanogenesis by Methanosarcina mazei.</title>
        <authorList>
            <person name="Wang H."/>
            <person name="Byrne J.M."/>
            <person name="Liu P."/>
            <person name="Liu J."/>
            <person name="Dong X."/>
            <person name="Lu Y."/>
        </authorList>
    </citation>
    <scope>NUCLEOTIDE SEQUENCE [LARGE SCALE GENOMIC DNA]</scope>
    <source>
        <strain evidence="3">zm-15</strain>
    </source>
</reference>
<protein>
    <submittedName>
        <fullName evidence="2">Uncharacterized protein</fullName>
    </submittedName>
</protein>
<evidence type="ECO:0000313" key="3">
    <source>
        <dbReference type="Proteomes" id="UP000467371"/>
    </source>
</evidence>
<feature type="transmembrane region" description="Helical" evidence="1">
    <location>
        <begin position="72"/>
        <end position="92"/>
    </location>
</feature>
<keyword evidence="1" id="KW-1133">Transmembrane helix</keyword>
<dbReference type="RefSeq" id="WP_011034562.1">
    <property type="nucleotide sequence ID" value="NZ_AP019780.1"/>
</dbReference>
<gene>
    <name evidence="2" type="ORF">FQU78_12765</name>
</gene>
<dbReference type="Proteomes" id="UP000467371">
    <property type="component" value="Chromosome"/>
</dbReference>